<dbReference type="Proteomes" id="UP001163321">
    <property type="component" value="Chromosome 12"/>
</dbReference>
<evidence type="ECO:0000313" key="1">
    <source>
        <dbReference type="EMBL" id="KAI9919152.1"/>
    </source>
</evidence>
<accession>A0ACC0WL94</accession>
<protein>
    <submittedName>
        <fullName evidence="1">Uncharacterized protein</fullName>
    </submittedName>
</protein>
<proteinExistence type="predicted"/>
<gene>
    <name evidence="1" type="ORF">PsorP6_011893</name>
</gene>
<name>A0ACC0WL94_9STRA</name>
<organism evidence="1 2">
    <name type="scientific">Peronosclerospora sorghi</name>
    <dbReference type="NCBI Taxonomy" id="230839"/>
    <lineage>
        <taxon>Eukaryota</taxon>
        <taxon>Sar</taxon>
        <taxon>Stramenopiles</taxon>
        <taxon>Oomycota</taxon>
        <taxon>Peronosporomycetes</taxon>
        <taxon>Peronosporales</taxon>
        <taxon>Peronosporaceae</taxon>
        <taxon>Peronosclerospora</taxon>
    </lineage>
</organism>
<keyword evidence="2" id="KW-1185">Reference proteome</keyword>
<comment type="caution">
    <text evidence="1">The sequence shown here is derived from an EMBL/GenBank/DDBJ whole genome shotgun (WGS) entry which is preliminary data.</text>
</comment>
<evidence type="ECO:0000313" key="2">
    <source>
        <dbReference type="Proteomes" id="UP001163321"/>
    </source>
</evidence>
<sequence length="111" mass="12716">MPDDEEGKQNESEDREELDREMGDFDQNDENVVDEKLWVKLNKFNGRWRTKGVGIMQGNKIVHIAPKAKTNDKVTKNKIPTEVLDDEKCRAHLCLECSNLPNRTDAAIFSA</sequence>
<dbReference type="EMBL" id="CM047591">
    <property type="protein sequence ID" value="KAI9919152.1"/>
    <property type="molecule type" value="Genomic_DNA"/>
</dbReference>
<reference evidence="1 2" key="1">
    <citation type="journal article" date="2022" name="bioRxiv">
        <title>The genome of the oomycete Peronosclerospora sorghi, a cosmopolitan pathogen of maize and sorghum, is inflated with dispersed pseudogenes.</title>
        <authorList>
            <person name="Fletcher K."/>
            <person name="Martin F."/>
            <person name="Isakeit T."/>
            <person name="Cavanaugh K."/>
            <person name="Magill C."/>
            <person name="Michelmore R."/>
        </authorList>
    </citation>
    <scope>NUCLEOTIDE SEQUENCE [LARGE SCALE GENOMIC DNA]</scope>
    <source>
        <strain evidence="1">P6</strain>
    </source>
</reference>